<dbReference type="OMA" id="SENGIVW"/>
<dbReference type="AlphaFoldDB" id="E1ZC76"/>
<dbReference type="Gene3D" id="3.50.50.60">
    <property type="entry name" value="FAD/NAD(P)-binding domain"/>
    <property type="match status" value="1"/>
</dbReference>
<evidence type="ECO:0000256" key="4">
    <source>
        <dbReference type="ARBA" id="ARBA00012867"/>
    </source>
</evidence>
<evidence type="ECO:0000256" key="1">
    <source>
        <dbReference type="ARBA" id="ARBA00002600"/>
    </source>
</evidence>
<evidence type="ECO:0000259" key="13">
    <source>
        <dbReference type="Pfam" id="PF01593"/>
    </source>
</evidence>
<sequence length="338" mass="35769">MASTATLHGAPCCSARPVGRRHIAAPSIQHNGPRLAARVQQRKGAGERRSALRVQAVQAPPEKAGASTGSAADDSGVYDVVVVGAGISGLTTAQALTTQHSGVARRVLVTEGRDRVGGNITSVSNKEEGLLWEEGPNSFQPNDSILQAAVDAGVADQLVLGDPTAPRFVYWDKKLRPTPSGPDALTFDLMSIVGKIRAGLGALGFKAPMPDYEESVEQYVRRNLGAEVFERLIEPFCSGVYAGDPKKLSMKAAFGKVYDLEKKGGSIVGGVIKLIQERRANPPPPRSPALPPKPAGQTVGSFRSGLRTLPDAMAARLGDAVRTSWQLKELSKEGEAYK</sequence>
<evidence type="ECO:0000313" key="14">
    <source>
        <dbReference type="EMBL" id="EFN56562.1"/>
    </source>
</evidence>
<dbReference type="PANTHER" id="PTHR42923">
    <property type="entry name" value="PROTOPORPHYRINOGEN OXIDASE"/>
    <property type="match status" value="1"/>
</dbReference>
<organism evidence="15">
    <name type="scientific">Chlorella variabilis</name>
    <name type="common">Green alga</name>
    <dbReference type="NCBI Taxonomy" id="554065"/>
    <lineage>
        <taxon>Eukaryota</taxon>
        <taxon>Viridiplantae</taxon>
        <taxon>Chlorophyta</taxon>
        <taxon>core chlorophytes</taxon>
        <taxon>Trebouxiophyceae</taxon>
        <taxon>Chlorellales</taxon>
        <taxon>Chlorellaceae</taxon>
        <taxon>Chlorella clade</taxon>
        <taxon>Chlorella</taxon>
    </lineage>
</organism>
<dbReference type="PANTHER" id="PTHR42923:SF3">
    <property type="entry name" value="PROTOPORPHYRINOGEN OXIDASE"/>
    <property type="match status" value="1"/>
</dbReference>
<keyword evidence="15" id="KW-1185">Reference proteome</keyword>
<protein>
    <recommendedName>
        <fullName evidence="4 11">Protoporphyrinogen oxidase</fullName>
        <ecNumber evidence="4 11">1.3.3.4</ecNumber>
    </recommendedName>
</protein>
<evidence type="ECO:0000256" key="5">
    <source>
        <dbReference type="ARBA" id="ARBA00022630"/>
    </source>
</evidence>
<dbReference type="EMBL" id="GL433841">
    <property type="protein sequence ID" value="EFN56562.1"/>
    <property type="molecule type" value="Genomic_DNA"/>
</dbReference>
<keyword evidence="8 11" id="KW-0350">Heme biosynthesis</keyword>
<evidence type="ECO:0000313" key="15">
    <source>
        <dbReference type="Proteomes" id="UP000008141"/>
    </source>
</evidence>
<evidence type="ECO:0000256" key="10">
    <source>
        <dbReference type="ARBA" id="ARBA00047554"/>
    </source>
</evidence>
<dbReference type="Pfam" id="PF01593">
    <property type="entry name" value="Amino_oxidase"/>
    <property type="match status" value="1"/>
</dbReference>
<comment type="subcellular location">
    <subcellularLocation>
        <location evidence="11">Plastid</location>
        <location evidence="11">Chloroplast</location>
    </subcellularLocation>
</comment>
<evidence type="ECO:0000256" key="12">
    <source>
        <dbReference type="SAM" id="MobiDB-lite"/>
    </source>
</evidence>
<accession>E1ZC76</accession>
<evidence type="ECO:0000256" key="7">
    <source>
        <dbReference type="ARBA" id="ARBA00023002"/>
    </source>
</evidence>
<comment type="similarity">
    <text evidence="3 11">Belongs to the protoporphyrinogen/coproporphyrinogen oxidase family. Protoporphyrinogen oxidase subfamily.</text>
</comment>
<dbReference type="STRING" id="554065.E1ZC76"/>
<feature type="compositionally biased region" description="Pro residues" evidence="12">
    <location>
        <begin position="281"/>
        <end position="294"/>
    </location>
</feature>
<dbReference type="EC" id="1.3.3.4" evidence="4 11"/>
<feature type="domain" description="Amine oxidase" evidence="13">
    <location>
        <begin position="87"/>
        <end position="337"/>
    </location>
</feature>
<dbReference type="InterPro" id="IPR002937">
    <property type="entry name" value="Amino_oxidase"/>
</dbReference>
<comment type="function">
    <text evidence="1 11">Catalyzes the 6-electron oxidation of protoporphyrinogen-IX to form protoporphyrin-IX.</text>
</comment>
<dbReference type="SUPFAM" id="SSF51905">
    <property type="entry name" value="FAD/NAD(P)-binding domain"/>
    <property type="match status" value="1"/>
</dbReference>
<keyword evidence="7 11" id="KW-0560">Oxidoreductase</keyword>
<proteinExistence type="inferred from homology"/>
<dbReference type="GeneID" id="17356178"/>
<name>E1ZC76_CHLVA</name>
<reference evidence="14 15" key="1">
    <citation type="journal article" date="2010" name="Plant Cell">
        <title>The Chlorella variabilis NC64A genome reveals adaptation to photosymbiosis, coevolution with viruses, and cryptic sex.</title>
        <authorList>
            <person name="Blanc G."/>
            <person name="Duncan G."/>
            <person name="Agarkova I."/>
            <person name="Borodovsky M."/>
            <person name="Gurnon J."/>
            <person name="Kuo A."/>
            <person name="Lindquist E."/>
            <person name="Lucas S."/>
            <person name="Pangilinan J."/>
            <person name="Polle J."/>
            <person name="Salamov A."/>
            <person name="Terry A."/>
            <person name="Yamada T."/>
            <person name="Dunigan D.D."/>
            <person name="Grigoriev I.V."/>
            <person name="Claverie J.M."/>
            <person name="Van Etten J.L."/>
        </authorList>
    </citation>
    <scope>NUCLEOTIDE SEQUENCE [LARGE SCALE GENOMIC DNA]</scope>
    <source>
        <strain evidence="14 15">NC64A</strain>
    </source>
</reference>
<dbReference type="InParanoid" id="E1ZC76"/>
<dbReference type="eggNOG" id="KOG1276">
    <property type="taxonomic scope" value="Eukaryota"/>
</dbReference>
<dbReference type="FunCoup" id="E1ZC76">
    <property type="interactions" value="1487"/>
</dbReference>
<dbReference type="UniPathway" id="UPA00251">
    <property type="reaction ID" value="UER00324"/>
</dbReference>
<dbReference type="InterPro" id="IPR050464">
    <property type="entry name" value="Zeta_carotene_desat/Oxidored"/>
</dbReference>
<dbReference type="NCBIfam" id="TIGR00562">
    <property type="entry name" value="proto_IX_ox"/>
    <property type="match status" value="1"/>
</dbReference>
<evidence type="ECO:0000256" key="3">
    <source>
        <dbReference type="ARBA" id="ARBA00010551"/>
    </source>
</evidence>
<keyword evidence="5 11" id="KW-0285">Flavoprotein</keyword>
<comment type="cofactor">
    <cofactor evidence="11">
        <name>FAD</name>
        <dbReference type="ChEBI" id="CHEBI:57692"/>
    </cofactor>
    <text evidence="11">Binds 1 FAD per subunit.</text>
</comment>
<dbReference type="RefSeq" id="XP_005848664.1">
    <property type="nucleotide sequence ID" value="XM_005848602.1"/>
</dbReference>
<evidence type="ECO:0000256" key="9">
    <source>
        <dbReference type="ARBA" id="ARBA00023244"/>
    </source>
</evidence>
<dbReference type="KEGG" id="cvr:CHLNCDRAFT_57492"/>
<gene>
    <name evidence="14" type="ORF">CHLNCDRAFT_57492</name>
</gene>
<dbReference type="GO" id="GO:0004729">
    <property type="term" value="F:oxygen-dependent protoporphyrinogen oxidase activity"/>
    <property type="evidence" value="ECO:0007669"/>
    <property type="project" value="UniProtKB-UniRule"/>
</dbReference>
<dbReference type="InterPro" id="IPR004572">
    <property type="entry name" value="Protoporphyrinogen_oxidase"/>
</dbReference>
<comment type="pathway">
    <text evidence="2 11">Porphyrin-containing compound metabolism; protoporphyrin-IX biosynthesis; protoporphyrin-IX from protoporphyrinogen-IX: step 1/1.</text>
</comment>
<evidence type="ECO:0000256" key="6">
    <source>
        <dbReference type="ARBA" id="ARBA00022827"/>
    </source>
</evidence>
<evidence type="ECO:0000256" key="2">
    <source>
        <dbReference type="ARBA" id="ARBA00005073"/>
    </source>
</evidence>
<dbReference type="Proteomes" id="UP000008141">
    <property type="component" value="Unassembled WGS sequence"/>
</dbReference>
<keyword evidence="6 11" id="KW-0274">FAD</keyword>
<evidence type="ECO:0000256" key="11">
    <source>
        <dbReference type="RuleBase" id="RU367069"/>
    </source>
</evidence>
<dbReference type="GO" id="GO:0009534">
    <property type="term" value="C:chloroplast thylakoid"/>
    <property type="evidence" value="ECO:0007669"/>
    <property type="project" value="TreeGrafter"/>
</dbReference>
<dbReference type="InterPro" id="IPR036188">
    <property type="entry name" value="FAD/NAD-bd_sf"/>
</dbReference>
<comment type="catalytic activity">
    <reaction evidence="10 11">
        <text>protoporphyrinogen IX + 3 O2 = protoporphyrin IX + 3 H2O2</text>
        <dbReference type="Rhea" id="RHEA:25576"/>
        <dbReference type="ChEBI" id="CHEBI:15379"/>
        <dbReference type="ChEBI" id="CHEBI:16240"/>
        <dbReference type="ChEBI" id="CHEBI:57306"/>
        <dbReference type="ChEBI" id="CHEBI:57307"/>
        <dbReference type="EC" id="1.3.3.4"/>
    </reaction>
</comment>
<evidence type="ECO:0000256" key="8">
    <source>
        <dbReference type="ARBA" id="ARBA00023133"/>
    </source>
</evidence>
<dbReference type="GO" id="GO:0006782">
    <property type="term" value="P:protoporphyrinogen IX biosynthetic process"/>
    <property type="evidence" value="ECO:0007669"/>
    <property type="project" value="UniProtKB-UniRule"/>
</dbReference>
<feature type="region of interest" description="Disordered" evidence="12">
    <location>
        <begin position="278"/>
        <end position="303"/>
    </location>
</feature>
<dbReference type="OrthoDB" id="419752at2759"/>
<keyword evidence="9 11" id="KW-0627">Porphyrin biosynthesis</keyword>